<name>A0A8S5LLT5_9CAUD</name>
<dbReference type="EMBL" id="BK015875">
    <property type="protein sequence ID" value="DAD71037.1"/>
    <property type="molecule type" value="Genomic_DNA"/>
</dbReference>
<protein>
    <submittedName>
        <fullName evidence="1">Uncharacterized protein</fullName>
    </submittedName>
</protein>
<proteinExistence type="predicted"/>
<evidence type="ECO:0000313" key="1">
    <source>
        <dbReference type="EMBL" id="DAD71037.1"/>
    </source>
</evidence>
<organism evidence="1">
    <name type="scientific">Siphoviridae sp. ct5d86</name>
    <dbReference type="NCBI Taxonomy" id="2827561"/>
    <lineage>
        <taxon>Viruses</taxon>
        <taxon>Duplodnaviria</taxon>
        <taxon>Heunggongvirae</taxon>
        <taxon>Uroviricota</taxon>
        <taxon>Caudoviricetes</taxon>
    </lineage>
</organism>
<accession>A0A8S5LLT5</accession>
<sequence>MRLSRENLCDFRLYDFPATFRLFPIRLSRLLLATFQRLSKNKFHQVVEKFSEFTRVNFRFPGEEVYN</sequence>
<reference evidence="1" key="1">
    <citation type="journal article" date="2021" name="Proc. Natl. Acad. Sci. U.S.A.">
        <title>A Catalog of Tens of Thousands of Viruses from Human Metagenomes Reveals Hidden Associations with Chronic Diseases.</title>
        <authorList>
            <person name="Tisza M.J."/>
            <person name="Buck C.B."/>
        </authorList>
    </citation>
    <scope>NUCLEOTIDE SEQUENCE</scope>
    <source>
        <strain evidence="1">Ct5d86</strain>
    </source>
</reference>